<dbReference type="SUPFAM" id="SSF54862">
    <property type="entry name" value="4Fe-4S ferredoxins"/>
    <property type="match status" value="1"/>
</dbReference>
<dbReference type="PROSITE" id="PS51379">
    <property type="entry name" value="4FE4S_FER_2"/>
    <property type="match status" value="2"/>
</dbReference>
<dbReference type="GO" id="GO:0009060">
    <property type="term" value="P:aerobic respiration"/>
    <property type="evidence" value="ECO:0007669"/>
    <property type="project" value="TreeGrafter"/>
</dbReference>
<keyword evidence="2" id="KW-0479">Metal-binding</keyword>
<evidence type="ECO:0000313" key="8">
    <source>
        <dbReference type="Proteomes" id="UP000604481"/>
    </source>
</evidence>
<evidence type="ECO:0000259" key="6">
    <source>
        <dbReference type="PROSITE" id="PS51379"/>
    </source>
</evidence>
<dbReference type="Pfam" id="PF12838">
    <property type="entry name" value="Fer4_7"/>
    <property type="match status" value="1"/>
</dbReference>
<dbReference type="GO" id="GO:0051539">
    <property type="term" value="F:4 iron, 4 sulfur cluster binding"/>
    <property type="evidence" value="ECO:0007669"/>
    <property type="project" value="UniProtKB-KW"/>
</dbReference>
<feature type="domain" description="4Fe-4S ferredoxin-type" evidence="6">
    <location>
        <begin position="36"/>
        <end position="65"/>
    </location>
</feature>
<dbReference type="PROSITE" id="PS00198">
    <property type="entry name" value="4FE4S_FER_1"/>
    <property type="match status" value="1"/>
</dbReference>
<evidence type="ECO:0000256" key="1">
    <source>
        <dbReference type="ARBA" id="ARBA00022485"/>
    </source>
</evidence>
<dbReference type="AlphaFoldDB" id="A0A8J7KFB7"/>
<gene>
    <name evidence="7" type="ORF">INR99_11735</name>
</gene>
<evidence type="ECO:0000313" key="7">
    <source>
        <dbReference type="EMBL" id="MBE9610014.1"/>
    </source>
</evidence>
<keyword evidence="8" id="KW-1185">Reference proteome</keyword>
<comment type="caution">
    <text evidence="7">The sequence shown here is derived from an EMBL/GenBank/DDBJ whole genome shotgun (WGS) entry which is preliminary data.</text>
</comment>
<evidence type="ECO:0000256" key="5">
    <source>
        <dbReference type="ARBA" id="ARBA00023014"/>
    </source>
</evidence>
<evidence type="ECO:0000256" key="3">
    <source>
        <dbReference type="ARBA" id="ARBA00022737"/>
    </source>
</evidence>
<sequence>MWLTSKIKQILMVMKPGVVTLDYPNERPPVPANLRGQPVFDHQKCIGCGGCSDHCPARCILVRDVCQELRVMLYDGSRCTYCGRCADICPEKAITMSNSFEIACDQKEDITTRMELFMMTCQRCGRCYEMEKTNAIDRINLKGFRYDNLEQRALIRKTSETFDPALLKESDNYQRPSDKE</sequence>
<evidence type="ECO:0000256" key="2">
    <source>
        <dbReference type="ARBA" id="ARBA00022723"/>
    </source>
</evidence>
<dbReference type="PANTHER" id="PTHR10849">
    <property type="entry name" value="NADH DEHYDROGENASE UBIQUINONE IRON-SULFUR PROTEIN 8, MITOCHONDRIAL"/>
    <property type="match status" value="1"/>
</dbReference>
<dbReference type="Gene3D" id="3.30.70.3270">
    <property type="match status" value="1"/>
</dbReference>
<dbReference type="RefSeq" id="WP_194116533.1">
    <property type="nucleotide sequence ID" value="NZ_JADFUA010000006.1"/>
</dbReference>
<dbReference type="InterPro" id="IPR010226">
    <property type="entry name" value="NADH_quinone_OxRdtase_chainI"/>
</dbReference>
<proteinExistence type="predicted"/>
<keyword evidence="1" id="KW-0004">4Fe-4S</keyword>
<dbReference type="GO" id="GO:0046872">
    <property type="term" value="F:metal ion binding"/>
    <property type="evidence" value="ECO:0007669"/>
    <property type="project" value="UniProtKB-KW"/>
</dbReference>
<protein>
    <submittedName>
        <fullName evidence="7">4Fe-4S binding protein</fullName>
    </submittedName>
</protein>
<name>A0A8J7KFB7_9NEIS</name>
<dbReference type="InterPro" id="IPR017896">
    <property type="entry name" value="4Fe4S_Fe-S-bd"/>
</dbReference>
<dbReference type="PANTHER" id="PTHR10849:SF35">
    <property type="entry name" value="FORMATE HYDROGENLYASE SUBUNIT 6-RELATED"/>
    <property type="match status" value="1"/>
</dbReference>
<organism evidence="7 8">
    <name type="scientific">Chitinilyticum piscinae</name>
    <dbReference type="NCBI Taxonomy" id="2866724"/>
    <lineage>
        <taxon>Bacteria</taxon>
        <taxon>Pseudomonadati</taxon>
        <taxon>Pseudomonadota</taxon>
        <taxon>Betaproteobacteria</taxon>
        <taxon>Neisseriales</taxon>
        <taxon>Chitinibacteraceae</taxon>
        <taxon>Chitinilyticum</taxon>
    </lineage>
</organism>
<keyword evidence="3" id="KW-0677">Repeat</keyword>
<dbReference type="GO" id="GO:0003954">
    <property type="term" value="F:NADH dehydrogenase activity"/>
    <property type="evidence" value="ECO:0007669"/>
    <property type="project" value="TreeGrafter"/>
</dbReference>
<keyword evidence="5" id="KW-0411">Iron-sulfur</keyword>
<dbReference type="EMBL" id="JADFUA010000006">
    <property type="protein sequence ID" value="MBE9610014.1"/>
    <property type="molecule type" value="Genomic_DNA"/>
</dbReference>
<feature type="domain" description="4Fe-4S ferredoxin-type" evidence="6">
    <location>
        <begin position="70"/>
        <end position="99"/>
    </location>
</feature>
<dbReference type="Proteomes" id="UP000604481">
    <property type="component" value="Unassembled WGS sequence"/>
</dbReference>
<reference evidence="7 8" key="1">
    <citation type="submission" date="2020-10" db="EMBL/GenBank/DDBJ databases">
        <title>The genome sequence of Chitinilyticum litopenaei 4Y14.</title>
        <authorList>
            <person name="Liu Y."/>
        </authorList>
    </citation>
    <scope>NUCLEOTIDE SEQUENCE [LARGE SCALE GENOMIC DNA]</scope>
    <source>
        <strain evidence="7 8">4Y14</strain>
    </source>
</reference>
<dbReference type="InterPro" id="IPR017900">
    <property type="entry name" value="4Fe4S_Fe_S_CS"/>
</dbReference>
<accession>A0A8J7KFB7</accession>
<keyword evidence="4" id="KW-0408">Iron</keyword>
<dbReference type="GO" id="GO:0016020">
    <property type="term" value="C:membrane"/>
    <property type="evidence" value="ECO:0007669"/>
    <property type="project" value="InterPro"/>
</dbReference>
<evidence type="ECO:0000256" key="4">
    <source>
        <dbReference type="ARBA" id="ARBA00023004"/>
    </source>
</evidence>